<feature type="region of interest" description="Disordered" evidence="1">
    <location>
        <begin position="1"/>
        <end position="35"/>
    </location>
</feature>
<name>A0A9X9LJ13_GULGU</name>
<sequence length="35" mass="3583">MGLSMKPGASRAMLPGVTPDQSPCPSEPSLGLWSP</sequence>
<protein>
    <submittedName>
        <fullName evidence="2">Uncharacterized protein</fullName>
    </submittedName>
</protein>
<comment type="caution">
    <text evidence="2">The sequence shown here is derived from an EMBL/GenBank/DDBJ whole genome shotgun (WGS) entry which is preliminary data.</text>
</comment>
<reference evidence="2 3" key="1">
    <citation type="submission" date="2018-10" db="EMBL/GenBank/DDBJ databases">
        <authorList>
            <person name="Ekblom R."/>
            <person name="Jareborg N."/>
        </authorList>
    </citation>
    <scope>NUCLEOTIDE SEQUENCE [LARGE SCALE GENOMIC DNA]</scope>
    <source>
        <tissue evidence="2">Muscle</tissue>
    </source>
</reference>
<proteinExistence type="predicted"/>
<organism evidence="2 3">
    <name type="scientific">Gulo gulo</name>
    <name type="common">Wolverine</name>
    <name type="synonym">Gluton</name>
    <dbReference type="NCBI Taxonomy" id="48420"/>
    <lineage>
        <taxon>Eukaryota</taxon>
        <taxon>Metazoa</taxon>
        <taxon>Chordata</taxon>
        <taxon>Craniata</taxon>
        <taxon>Vertebrata</taxon>
        <taxon>Euteleostomi</taxon>
        <taxon>Mammalia</taxon>
        <taxon>Eutheria</taxon>
        <taxon>Laurasiatheria</taxon>
        <taxon>Carnivora</taxon>
        <taxon>Caniformia</taxon>
        <taxon>Musteloidea</taxon>
        <taxon>Mustelidae</taxon>
        <taxon>Guloninae</taxon>
        <taxon>Gulo</taxon>
    </lineage>
</organism>
<dbReference type="Proteomes" id="UP000269945">
    <property type="component" value="Unassembled WGS sequence"/>
</dbReference>
<accession>A0A9X9LJ13</accession>
<gene>
    <name evidence="2" type="ORF">BN2614_LOCUS5</name>
</gene>
<dbReference type="EMBL" id="CYRY02004980">
    <property type="protein sequence ID" value="VCW69443.1"/>
    <property type="molecule type" value="Genomic_DNA"/>
</dbReference>
<keyword evidence="3" id="KW-1185">Reference proteome</keyword>
<evidence type="ECO:0000313" key="3">
    <source>
        <dbReference type="Proteomes" id="UP000269945"/>
    </source>
</evidence>
<evidence type="ECO:0000313" key="2">
    <source>
        <dbReference type="EMBL" id="VCW69443.1"/>
    </source>
</evidence>
<evidence type="ECO:0000256" key="1">
    <source>
        <dbReference type="SAM" id="MobiDB-lite"/>
    </source>
</evidence>
<dbReference type="AlphaFoldDB" id="A0A9X9LJ13"/>